<evidence type="ECO:0000256" key="2">
    <source>
        <dbReference type="ARBA" id="ARBA00023016"/>
    </source>
</evidence>
<dbReference type="GO" id="GO:0003723">
    <property type="term" value="F:RNA binding"/>
    <property type="evidence" value="ECO:0007669"/>
    <property type="project" value="UniProtKB-UniRule"/>
</dbReference>
<dbReference type="HAMAP" id="MF_00436">
    <property type="entry name" value="Hfq"/>
    <property type="match status" value="1"/>
</dbReference>
<dbReference type="InterPro" id="IPR010920">
    <property type="entry name" value="LSM_dom_sf"/>
</dbReference>
<comment type="caution">
    <text evidence="5">The sequence shown here is derived from an EMBL/GenBank/DDBJ whole genome shotgun (WGS) entry which is preliminary data.</text>
</comment>
<comment type="function">
    <text evidence="3">RNA chaperone that binds small regulatory RNA (sRNAs) and mRNAs to facilitate mRNA translational regulation in response to envelope stress, environmental stress and changes in metabolite concentrations. Also binds with high specificity to tRNAs.</text>
</comment>
<dbReference type="GO" id="GO:0045974">
    <property type="term" value="P:regulation of translation, ncRNA-mediated"/>
    <property type="evidence" value="ECO:0007669"/>
    <property type="project" value="TreeGrafter"/>
</dbReference>
<dbReference type="FunFam" id="2.30.30.100:FF:000012">
    <property type="entry name" value="RNA-binding protein Hfq"/>
    <property type="match status" value="1"/>
</dbReference>
<accession>W4V999</accession>
<evidence type="ECO:0000256" key="1">
    <source>
        <dbReference type="ARBA" id="ARBA00022884"/>
    </source>
</evidence>
<dbReference type="GO" id="GO:0006355">
    <property type="term" value="P:regulation of DNA-templated transcription"/>
    <property type="evidence" value="ECO:0007669"/>
    <property type="project" value="InterPro"/>
</dbReference>
<dbReference type="GO" id="GO:0005829">
    <property type="term" value="C:cytosol"/>
    <property type="evidence" value="ECO:0007669"/>
    <property type="project" value="TreeGrafter"/>
</dbReference>
<protein>
    <recommendedName>
        <fullName evidence="3">RNA-binding protein Hfq</fullName>
    </recommendedName>
</protein>
<gene>
    <name evidence="3" type="primary">hfq</name>
    <name evidence="5" type="ORF">JCM21531_3530</name>
</gene>
<reference evidence="5" key="1">
    <citation type="journal article" date="2014" name="Genome Announc.">
        <title>Draft Genome Sequence of Clostridium straminisolvens Strain JCM 21531T, Isolated from a Cellulose-Degrading Bacterial Community.</title>
        <authorList>
            <person name="Yuki M."/>
            <person name="Oshima K."/>
            <person name="Suda W."/>
            <person name="Sakamoto M."/>
            <person name="Kitamura K."/>
            <person name="Iida T."/>
            <person name="Hattori M."/>
            <person name="Ohkuma M."/>
        </authorList>
    </citation>
    <scope>NUCLEOTIDE SEQUENCE [LARGE SCALE GENOMIC DNA]</scope>
    <source>
        <strain evidence="5">JCM 21531</strain>
    </source>
</reference>
<organism evidence="5 6">
    <name type="scientific">Acetivibrio straminisolvens JCM 21531</name>
    <dbReference type="NCBI Taxonomy" id="1294263"/>
    <lineage>
        <taxon>Bacteria</taxon>
        <taxon>Bacillati</taxon>
        <taxon>Bacillota</taxon>
        <taxon>Clostridia</taxon>
        <taxon>Eubacteriales</taxon>
        <taxon>Oscillospiraceae</taxon>
        <taxon>Acetivibrio</taxon>
    </lineage>
</organism>
<keyword evidence="2 3" id="KW-0346">Stress response</keyword>
<sequence>MNKNNINLQDVFLNQVRKEHIPVTIYLTNGFQLKGTVKGFDNFTVVLDSEGRQQLIYKHAISTISPMKIVSLIFNDNNRME</sequence>
<keyword evidence="1 3" id="KW-0694">RNA-binding</keyword>
<dbReference type="AlphaFoldDB" id="W4V999"/>
<dbReference type="CDD" id="cd01716">
    <property type="entry name" value="Hfq"/>
    <property type="match status" value="1"/>
</dbReference>
<comment type="subunit">
    <text evidence="3">Homohexamer.</text>
</comment>
<name>W4V999_9FIRM</name>
<keyword evidence="6" id="KW-1185">Reference proteome</keyword>
<evidence type="ECO:0000256" key="3">
    <source>
        <dbReference type="HAMAP-Rule" id="MF_00436"/>
    </source>
</evidence>
<dbReference type="PANTHER" id="PTHR34772">
    <property type="entry name" value="RNA-BINDING PROTEIN HFQ"/>
    <property type="match status" value="1"/>
</dbReference>
<evidence type="ECO:0000259" key="4">
    <source>
        <dbReference type="PROSITE" id="PS52002"/>
    </source>
</evidence>
<dbReference type="Pfam" id="PF17209">
    <property type="entry name" value="Hfq"/>
    <property type="match status" value="1"/>
</dbReference>
<dbReference type="STRING" id="1294263.JCM21531_3530"/>
<dbReference type="NCBIfam" id="NF001602">
    <property type="entry name" value="PRK00395.1"/>
    <property type="match status" value="1"/>
</dbReference>
<evidence type="ECO:0000313" key="6">
    <source>
        <dbReference type="Proteomes" id="UP000019109"/>
    </source>
</evidence>
<dbReference type="GO" id="GO:0043487">
    <property type="term" value="P:regulation of RNA stability"/>
    <property type="evidence" value="ECO:0007669"/>
    <property type="project" value="TreeGrafter"/>
</dbReference>
<dbReference type="SUPFAM" id="SSF50182">
    <property type="entry name" value="Sm-like ribonucleoproteins"/>
    <property type="match status" value="1"/>
</dbReference>
<dbReference type="NCBIfam" id="TIGR02383">
    <property type="entry name" value="Hfq"/>
    <property type="match status" value="1"/>
</dbReference>
<dbReference type="PANTHER" id="PTHR34772:SF1">
    <property type="entry name" value="RNA-BINDING PROTEIN HFQ"/>
    <property type="match status" value="1"/>
</dbReference>
<dbReference type="EMBL" id="BAVR01000051">
    <property type="protein sequence ID" value="GAE89955.1"/>
    <property type="molecule type" value="Genomic_DNA"/>
</dbReference>
<comment type="similarity">
    <text evidence="3">Belongs to the Hfq family.</text>
</comment>
<dbReference type="InterPro" id="IPR005001">
    <property type="entry name" value="Hfq"/>
</dbReference>
<evidence type="ECO:0000313" key="5">
    <source>
        <dbReference type="EMBL" id="GAE89955.1"/>
    </source>
</evidence>
<dbReference type="Gene3D" id="2.30.30.100">
    <property type="match status" value="1"/>
</dbReference>
<dbReference type="PROSITE" id="PS52002">
    <property type="entry name" value="SM"/>
    <property type="match status" value="1"/>
</dbReference>
<dbReference type="InterPro" id="IPR047575">
    <property type="entry name" value="Sm"/>
</dbReference>
<proteinExistence type="inferred from homology"/>
<dbReference type="Proteomes" id="UP000019109">
    <property type="component" value="Unassembled WGS sequence"/>
</dbReference>
<feature type="domain" description="Sm" evidence="4">
    <location>
        <begin position="10"/>
        <end position="70"/>
    </location>
</feature>
<dbReference type="OrthoDB" id="9799751at2"/>